<gene>
    <name evidence="2" type="ORF">FHR34_008176</name>
</gene>
<keyword evidence="1" id="KW-0472">Membrane</keyword>
<dbReference type="Proteomes" id="UP000540506">
    <property type="component" value="Unassembled WGS sequence"/>
</dbReference>
<keyword evidence="3" id="KW-1185">Reference proteome</keyword>
<keyword evidence="1" id="KW-1133">Transmembrane helix</keyword>
<proteinExistence type="predicted"/>
<dbReference type="RefSeq" id="WP_184947057.1">
    <property type="nucleotide sequence ID" value="NZ_JACHJV010000004.1"/>
</dbReference>
<name>A0A7W7RBS0_KITKI</name>
<keyword evidence="1" id="KW-0812">Transmembrane</keyword>
<feature type="transmembrane region" description="Helical" evidence="1">
    <location>
        <begin position="101"/>
        <end position="124"/>
    </location>
</feature>
<protein>
    <submittedName>
        <fullName evidence="2">Uncharacterized protein</fullName>
    </submittedName>
</protein>
<feature type="transmembrane region" description="Helical" evidence="1">
    <location>
        <begin position="45"/>
        <end position="70"/>
    </location>
</feature>
<organism evidence="2 3">
    <name type="scientific">Kitasatospora kifunensis</name>
    <name type="common">Streptomyces kifunensis</name>
    <dbReference type="NCBI Taxonomy" id="58351"/>
    <lineage>
        <taxon>Bacteria</taxon>
        <taxon>Bacillati</taxon>
        <taxon>Actinomycetota</taxon>
        <taxon>Actinomycetes</taxon>
        <taxon>Kitasatosporales</taxon>
        <taxon>Streptomycetaceae</taxon>
        <taxon>Kitasatospora</taxon>
    </lineage>
</organism>
<accession>A0A7W7RBS0</accession>
<evidence type="ECO:0000313" key="3">
    <source>
        <dbReference type="Proteomes" id="UP000540506"/>
    </source>
</evidence>
<dbReference type="EMBL" id="JACHJV010000004">
    <property type="protein sequence ID" value="MBB4929077.1"/>
    <property type="molecule type" value="Genomic_DNA"/>
</dbReference>
<evidence type="ECO:0000313" key="2">
    <source>
        <dbReference type="EMBL" id="MBB4929077.1"/>
    </source>
</evidence>
<evidence type="ECO:0000256" key="1">
    <source>
        <dbReference type="SAM" id="Phobius"/>
    </source>
</evidence>
<sequence>MLQSLSHLVQWLTWGCVLTGASIGMFTMMRTAFSRRAGYMSGSSPVFGYVVAVSIGLAAPLAILITNFMAGNISKVDGDGSPEPAPKPKAAPVGGDSGVPWGSIGLVVGVVVAVLAVAGVAHTVKKRRSVRRAAQRRRTAVEARHDAVLDAYGEFTSDILAILERPCLADVSVQETADLIHALAAAADARSLAGPSVDADYGRAVTALEIAWQVADARARKVGTSHLPKPERAAIVQARRLLQTALGDGVSENERQLAYQHAMRLIDGVVTIPQQAKEAIAGPTRHRMLLTKEQPSAAGA</sequence>
<feature type="transmembrane region" description="Helical" evidence="1">
    <location>
        <begin position="12"/>
        <end position="33"/>
    </location>
</feature>
<reference evidence="2 3" key="1">
    <citation type="submission" date="2020-08" db="EMBL/GenBank/DDBJ databases">
        <title>Sequencing the genomes of 1000 actinobacteria strains.</title>
        <authorList>
            <person name="Klenk H.-P."/>
        </authorList>
    </citation>
    <scope>NUCLEOTIDE SEQUENCE [LARGE SCALE GENOMIC DNA]</scope>
    <source>
        <strain evidence="2 3">DSM 41654</strain>
    </source>
</reference>
<dbReference type="AlphaFoldDB" id="A0A7W7RBS0"/>
<comment type="caution">
    <text evidence="2">The sequence shown here is derived from an EMBL/GenBank/DDBJ whole genome shotgun (WGS) entry which is preliminary data.</text>
</comment>